<dbReference type="InterPro" id="IPR015421">
    <property type="entry name" value="PyrdxlP-dep_Trfase_major"/>
</dbReference>
<dbReference type="Gene3D" id="3.90.1150.10">
    <property type="entry name" value="Aspartate Aminotransferase, domain 1"/>
    <property type="match status" value="1"/>
</dbReference>
<comment type="caution">
    <text evidence="5">The sequence shown here is derived from an EMBL/GenBank/DDBJ whole genome shotgun (WGS) entry which is preliminary data.</text>
</comment>
<dbReference type="SUPFAM" id="SSF53383">
    <property type="entry name" value="PLP-dependent transferases"/>
    <property type="match status" value="1"/>
</dbReference>
<accession>A0ABW1PAU4</accession>
<dbReference type="PIRSF" id="PIRSF001434">
    <property type="entry name" value="CGS"/>
    <property type="match status" value="1"/>
</dbReference>
<dbReference type="PANTHER" id="PTHR11808">
    <property type="entry name" value="TRANS-SULFURATION ENZYME FAMILY MEMBER"/>
    <property type="match status" value="1"/>
</dbReference>
<dbReference type="Gene3D" id="3.40.640.10">
    <property type="entry name" value="Type I PLP-dependent aspartate aminotransferase-like (Major domain)"/>
    <property type="match status" value="1"/>
</dbReference>
<reference evidence="6" key="1">
    <citation type="journal article" date="2019" name="Int. J. Syst. Evol. Microbiol.">
        <title>The Global Catalogue of Microorganisms (GCM) 10K type strain sequencing project: providing services to taxonomists for standard genome sequencing and annotation.</title>
        <authorList>
            <consortium name="The Broad Institute Genomics Platform"/>
            <consortium name="The Broad Institute Genome Sequencing Center for Infectious Disease"/>
            <person name="Wu L."/>
            <person name="Ma J."/>
        </authorList>
    </citation>
    <scope>NUCLEOTIDE SEQUENCE [LARGE SCALE GENOMIC DNA]</scope>
    <source>
        <strain evidence="6">CGMCC 4.7246</strain>
    </source>
</reference>
<proteinExistence type="inferred from homology"/>
<dbReference type="InterPro" id="IPR015422">
    <property type="entry name" value="PyrdxlP-dep_Trfase_small"/>
</dbReference>
<dbReference type="InterPro" id="IPR054542">
    <property type="entry name" value="Cys_met_metab_PP"/>
</dbReference>
<protein>
    <submittedName>
        <fullName evidence="5">Trans-sulfuration enzyme family protein</fullName>
    </submittedName>
</protein>
<keyword evidence="6" id="KW-1185">Reference proteome</keyword>
<gene>
    <name evidence="5" type="ORF">ACFP3R_24880</name>
</gene>
<evidence type="ECO:0000313" key="6">
    <source>
        <dbReference type="Proteomes" id="UP001596220"/>
    </source>
</evidence>
<name>A0ABW1PAU4_9PSEU</name>
<evidence type="ECO:0000256" key="1">
    <source>
        <dbReference type="ARBA" id="ARBA00001933"/>
    </source>
</evidence>
<dbReference type="EMBL" id="JBHSQO010000030">
    <property type="protein sequence ID" value="MFC6092521.1"/>
    <property type="molecule type" value="Genomic_DNA"/>
</dbReference>
<dbReference type="InterPro" id="IPR000277">
    <property type="entry name" value="Cys/Met-Metab_PyrdxlP-dep_enz"/>
</dbReference>
<dbReference type="CDD" id="cd00614">
    <property type="entry name" value="CGS_like"/>
    <property type="match status" value="1"/>
</dbReference>
<dbReference type="InterPro" id="IPR015424">
    <property type="entry name" value="PyrdxlP-dep_Trfase"/>
</dbReference>
<evidence type="ECO:0000256" key="4">
    <source>
        <dbReference type="RuleBase" id="RU362118"/>
    </source>
</evidence>
<sequence>MTTHPDTRTVRIGAPDPGGRPVAVPIHQTSIFAFDGPADVADAMSGPTGAFSYSGYANPTVRALEDAMTGLEGGAAALATGSGSSAMSSVLLGALRRGDHVIAQRALYGGTYSVLRELSSNWGVEVTHIDAADPAELTAALRPTSRVLVLETIANPTGHVPDLPGLLGVARGAGLLGVVDNTFATPLLCRPIEHGADVVVHSATKYLGGHHDVVGGVAVFADDDRYRRTWEQAVRFGTVADPFGAWLVLRGVKTLALRVRRQCDTAGRLAALLAEHPAVTAVHHPGLPSHPSHARATALLDGYGGTAAFDLADREAAHAFLGGLRLVLNAGSLGGTETVAMHPATTSHRHLDERALAAAGIGPGTVRIACGIEHADDLWADVAQALG</sequence>
<keyword evidence="3 4" id="KW-0663">Pyridoxal phosphate</keyword>
<organism evidence="5 6">
    <name type="scientific">Saccharothrix lopnurensis</name>
    <dbReference type="NCBI Taxonomy" id="1670621"/>
    <lineage>
        <taxon>Bacteria</taxon>
        <taxon>Bacillati</taxon>
        <taxon>Actinomycetota</taxon>
        <taxon>Actinomycetes</taxon>
        <taxon>Pseudonocardiales</taxon>
        <taxon>Pseudonocardiaceae</taxon>
        <taxon>Saccharothrix</taxon>
    </lineage>
</organism>
<evidence type="ECO:0000256" key="3">
    <source>
        <dbReference type="ARBA" id="ARBA00022898"/>
    </source>
</evidence>
<comment type="similarity">
    <text evidence="2 4">Belongs to the trans-sulfuration enzymes family.</text>
</comment>
<evidence type="ECO:0000256" key="2">
    <source>
        <dbReference type="ARBA" id="ARBA00009077"/>
    </source>
</evidence>
<evidence type="ECO:0000313" key="5">
    <source>
        <dbReference type="EMBL" id="MFC6092521.1"/>
    </source>
</evidence>
<dbReference type="Pfam" id="PF01053">
    <property type="entry name" value="Cys_Met_Meta_PP"/>
    <property type="match status" value="1"/>
</dbReference>
<dbReference type="Proteomes" id="UP001596220">
    <property type="component" value="Unassembled WGS sequence"/>
</dbReference>
<dbReference type="RefSeq" id="WP_380638812.1">
    <property type="nucleotide sequence ID" value="NZ_JBHSQO010000030.1"/>
</dbReference>
<dbReference type="PANTHER" id="PTHR11808:SF85">
    <property type="entry name" value="CYSTATHIONINE GAMMA-LYASE-RELATED"/>
    <property type="match status" value="1"/>
</dbReference>
<dbReference type="PROSITE" id="PS00868">
    <property type="entry name" value="CYS_MET_METAB_PP"/>
    <property type="match status" value="1"/>
</dbReference>
<comment type="cofactor">
    <cofactor evidence="1 4">
        <name>pyridoxal 5'-phosphate</name>
        <dbReference type="ChEBI" id="CHEBI:597326"/>
    </cofactor>
</comment>